<dbReference type="AlphaFoldDB" id="A0A484ZRS6"/>
<evidence type="ECO:0000256" key="1">
    <source>
        <dbReference type="SAM" id="MobiDB-lite"/>
    </source>
</evidence>
<protein>
    <submittedName>
        <fullName evidence="2">Uncharacterized protein</fullName>
    </submittedName>
</protein>
<reference evidence="2 3" key="1">
    <citation type="submission" date="2019-03" db="EMBL/GenBank/DDBJ databases">
        <authorList>
            <consortium name="Pathogen Informatics"/>
        </authorList>
    </citation>
    <scope>NUCLEOTIDE SEQUENCE [LARGE SCALE GENOMIC DNA]</scope>
    <source>
        <strain evidence="2 3">NCTC12282</strain>
    </source>
</reference>
<dbReference type="EMBL" id="CAADJA010000002">
    <property type="protein sequence ID" value="VFS50471.1"/>
    <property type="molecule type" value="Genomic_DNA"/>
</dbReference>
<accession>A0A484ZRS6</accession>
<sequence length="94" mass="10627">MLAEFITSGVNYSARHPRENGEPGFHSQANSRLKDWTPFSTGDYSRHPHENGAPGFYSQANSRLKGWTPFFNLSLIHKSPTYSLGIFLNFFSVC</sequence>
<evidence type="ECO:0000313" key="2">
    <source>
        <dbReference type="EMBL" id="VFS50471.1"/>
    </source>
</evidence>
<name>A0A484ZRS6_9GAMM</name>
<proteinExistence type="predicted"/>
<dbReference type="Proteomes" id="UP000373449">
    <property type="component" value="Unassembled WGS sequence"/>
</dbReference>
<feature type="region of interest" description="Disordered" evidence="1">
    <location>
        <begin position="13"/>
        <end position="38"/>
    </location>
</feature>
<organism evidence="2 3">
    <name type="scientific">Budvicia aquatica</name>
    <dbReference type="NCBI Taxonomy" id="82979"/>
    <lineage>
        <taxon>Bacteria</taxon>
        <taxon>Pseudomonadati</taxon>
        <taxon>Pseudomonadota</taxon>
        <taxon>Gammaproteobacteria</taxon>
        <taxon>Enterobacterales</taxon>
        <taxon>Budviciaceae</taxon>
        <taxon>Budvicia</taxon>
    </lineage>
</organism>
<gene>
    <name evidence="2" type="ORF">NCTC12282_04526</name>
</gene>
<evidence type="ECO:0000313" key="3">
    <source>
        <dbReference type="Proteomes" id="UP000373449"/>
    </source>
</evidence>